<evidence type="ECO:0000256" key="2">
    <source>
        <dbReference type="ARBA" id="ARBA00022723"/>
    </source>
</evidence>
<keyword evidence="3" id="KW-0378">Hydrolase</keyword>
<sequence length="224" mass="25054">MSIKDWPTDERPREKLLQRGATALTDAELLAIFLRTGTPGKSAVDMARDLLSEYGSLQALLGADQQRFCQSNGLGEAKYAQLQAVLEMARRHFAEILQRGNALTSPDITRAYLSAQLRGYSYEVFACLFMDNQHRVIQWEELFRGTIDGASVYPREVAKRALFHHAAAVIFAHNHPSGINEPSQADRQITDKLKQALGLFDIRVLDHFIVGDGQPFSFAEHGLL</sequence>
<dbReference type="SUPFAM" id="SSF47781">
    <property type="entry name" value="RuvA domain 2-like"/>
    <property type="match status" value="1"/>
</dbReference>
<dbReference type="InterPro" id="IPR001405">
    <property type="entry name" value="UPF0758"/>
</dbReference>
<dbReference type="NCBIfam" id="TIGR00608">
    <property type="entry name" value="radc"/>
    <property type="match status" value="1"/>
</dbReference>
<dbReference type="RefSeq" id="WP_192372828.1">
    <property type="nucleotide sequence ID" value="NZ_CAJHIV010000001.1"/>
</dbReference>
<dbReference type="Pfam" id="PF20582">
    <property type="entry name" value="UPF0758_N"/>
    <property type="match status" value="1"/>
</dbReference>
<evidence type="ECO:0000256" key="3">
    <source>
        <dbReference type="ARBA" id="ARBA00022801"/>
    </source>
</evidence>
<evidence type="ECO:0000313" key="8">
    <source>
        <dbReference type="EMBL" id="MBD9354715.1"/>
    </source>
</evidence>
<dbReference type="PANTHER" id="PTHR30471">
    <property type="entry name" value="DNA REPAIR PROTEIN RADC"/>
    <property type="match status" value="1"/>
</dbReference>
<keyword evidence="2" id="KW-0479">Metal-binding</keyword>
<organism evidence="8 9">
    <name type="scientific">Methylomonas albis</name>
    <dbReference type="NCBI Taxonomy" id="1854563"/>
    <lineage>
        <taxon>Bacteria</taxon>
        <taxon>Pseudomonadati</taxon>
        <taxon>Pseudomonadota</taxon>
        <taxon>Gammaproteobacteria</taxon>
        <taxon>Methylococcales</taxon>
        <taxon>Methylococcaceae</taxon>
        <taxon>Methylomonas</taxon>
    </lineage>
</organism>
<keyword evidence="9" id="KW-1185">Reference proteome</keyword>
<dbReference type="InterPro" id="IPR037518">
    <property type="entry name" value="MPN"/>
</dbReference>
<dbReference type="PANTHER" id="PTHR30471:SF3">
    <property type="entry name" value="UPF0758 PROTEIN YEES-RELATED"/>
    <property type="match status" value="1"/>
</dbReference>
<reference evidence="8 9" key="1">
    <citation type="submission" date="2020-09" db="EMBL/GenBank/DDBJ databases">
        <title>Methylomonas albis sp. nov. and Methylomonas fluvii sp. nov.: Two cold-adapted methanotrophs from the River Elbe and an amended description of Methylovulum psychrotolerans strain Eb1.</title>
        <authorList>
            <person name="Bussmann I.K."/>
            <person name="Klings K.-W."/>
            <person name="Warnstedt J."/>
            <person name="Hoppert M."/>
            <person name="Saborowski A."/>
            <person name="Horn F."/>
            <person name="Liebner S."/>
        </authorList>
    </citation>
    <scope>NUCLEOTIDE SEQUENCE [LARGE SCALE GENOMIC DNA]</scope>
    <source>
        <strain evidence="8 9">EbA</strain>
    </source>
</reference>
<comment type="caution">
    <text evidence="8">The sequence shown here is derived from an EMBL/GenBank/DDBJ whole genome shotgun (WGS) entry which is preliminary data.</text>
</comment>
<dbReference type="CDD" id="cd08071">
    <property type="entry name" value="MPN_DUF2466"/>
    <property type="match status" value="1"/>
</dbReference>
<feature type="domain" description="MPN" evidence="7">
    <location>
        <begin position="102"/>
        <end position="224"/>
    </location>
</feature>
<dbReference type="Gene3D" id="3.40.140.10">
    <property type="entry name" value="Cytidine Deaminase, domain 2"/>
    <property type="match status" value="1"/>
</dbReference>
<evidence type="ECO:0000256" key="4">
    <source>
        <dbReference type="ARBA" id="ARBA00022833"/>
    </source>
</evidence>
<accession>A0ABR9CVM3</accession>
<evidence type="ECO:0000259" key="7">
    <source>
        <dbReference type="PROSITE" id="PS50249"/>
    </source>
</evidence>
<gene>
    <name evidence="8" type="primary">radC</name>
    <name evidence="8" type="ORF">IE877_02245</name>
</gene>
<keyword evidence="1" id="KW-0645">Protease</keyword>
<evidence type="ECO:0000256" key="1">
    <source>
        <dbReference type="ARBA" id="ARBA00022670"/>
    </source>
</evidence>
<keyword evidence="5" id="KW-0482">Metalloprotease</keyword>
<dbReference type="EMBL" id="JACXSS010000001">
    <property type="protein sequence ID" value="MBD9354715.1"/>
    <property type="molecule type" value="Genomic_DNA"/>
</dbReference>
<dbReference type="InterPro" id="IPR010994">
    <property type="entry name" value="RuvA_2-like"/>
</dbReference>
<dbReference type="InterPro" id="IPR025657">
    <property type="entry name" value="RadC_JAB"/>
</dbReference>
<evidence type="ECO:0000256" key="6">
    <source>
        <dbReference type="RuleBase" id="RU003797"/>
    </source>
</evidence>
<dbReference type="Pfam" id="PF04002">
    <property type="entry name" value="RadC"/>
    <property type="match status" value="1"/>
</dbReference>
<dbReference type="Proteomes" id="UP000652176">
    <property type="component" value="Unassembled WGS sequence"/>
</dbReference>
<evidence type="ECO:0000313" key="9">
    <source>
        <dbReference type="Proteomes" id="UP000652176"/>
    </source>
</evidence>
<evidence type="ECO:0000256" key="5">
    <source>
        <dbReference type="ARBA" id="ARBA00023049"/>
    </source>
</evidence>
<dbReference type="PROSITE" id="PS01302">
    <property type="entry name" value="UPF0758"/>
    <property type="match status" value="1"/>
</dbReference>
<name>A0ABR9CVM3_9GAMM</name>
<keyword evidence="4" id="KW-0862">Zinc</keyword>
<dbReference type="Gene3D" id="1.10.150.20">
    <property type="entry name" value="5' to 3' exonuclease, C-terminal subdomain"/>
    <property type="match status" value="1"/>
</dbReference>
<dbReference type="InterPro" id="IPR020891">
    <property type="entry name" value="UPF0758_CS"/>
</dbReference>
<proteinExistence type="inferred from homology"/>
<protein>
    <submittedName>
        <fullName evidence="8">DNA repair protein RadC</fullName>
    </submittedName>
</protein>
<comment type="similarity">
    <text evidence="6">Belongs to the UPF0758 family.</text>
</comment>
<dbReference type="NCBIfam" id="NF000642">
    <property type="entry name" value="PRK00024.1"/>
    <property type="match status" value="1"/>
</dbReference>
<dbReference type="InterPro" id="IPR046778">
    <property type="entry name" value="UPF0758_N"/>
</dbReference>
<dbReference type="PROSITE" id="PS50249">
    <property type="entry name" value="MPN"/>
    <property type="match status" value="1"/>
</dbReference>